<sequence length="235" mass="24852">MATQKIRIGNIKGPQGERGKTGEQGIPGTAASVKVGAVTTSDYGSNAKVTNSGTSSAAVLDFQIPQGAPGETVTDVSELGAKSITASDAQFPTFTVGEKMKAVLGKIQKYLTDLKADVGQRLLATNVANNLATTVAGYALDARQGKALADKNASLENRITQLNGKLKVKEISGVINSDSFYVFYATEELNLGTIKIPRYSRGIHIGYGTNAAIIAVDYNGKFYHAYRVPEGWKTS</sequence>
<evidence type="ECO:0000313" key="3">
    <source>
        <dbReference type="Proteomes" id="UP001241537"/>
    </source>
</evidence>
<feature type="region of interest" description="Disordered" evidence="1">
    <location>
        <begin position="1"/>
        <end position="27"/>
    </location>
</feature>
<dbReference type="RefSeq" id="WP_307255492.1">
    <property type="nucleotide sequence ID" value="NZ_JAUSTO010000025.1"/>
</dbReference>
<keyword evidence="3" id="KW-1185">Reference proteome</keyword>
<protein>
    <submittedName>
        <fullName evidence="2">Uncharacterized protein</fullName>
    </submittedName>
</protein>
<dbReference type="EMBL" id="JAUSTO010000025">
    <property type="protein sequence ID" value="MDQ0153607.1"/>
    <property type="molecule type" value="Genomic_DNA"/>
</dbReference>
<organism evidence="2 3">
    <name type="scientific">Moryella indoligenes</name>
    <dbReference type="NCBI Taxonomy" id="371674"/>
    <lineage>
        <taxon>Bacteria</taxon>
        <taxon>Bacillati</taxon>
        <taxon>Bacillota</taxon>
        <taxon>Clostridia</taxon>
        <taxon>Lachnospirales</taxon>
        <taxon>Lachnospiraceae</taxon>
        <taxon>Moryella</taxon>
    </lineage>
</organism>
<dbReference type="AlphaFoldDB" id="A0AAE3VCJ8"/>
<evidence type="ECO:0000313" key="2">
    <source>
        <dbReference type="EMBL" id="MDQ0153607.1"/>
    </source>
</evidence>
<name>A0AAE3VCJ8_9FIRM</name>
<reference evidence="2" key="1">
    <citation type="submission" date="2023-07" db="EMBL/GenBank/DDBJ databases">
        <title>Genomic Encyclopedia of Type Strains, Phase IV (KMG-IV): sequencing the most valuable type-strain genomes for metagenomic binning, comparative biology and taxonomic classification.</title>
        <authorList>
            <person name="Goeker M."/>
        </authorList>
    </citation>
    <scope>NUCLEOTIDE SEQUENCE</scope>
    <source>
        <strain evidence="2">DSM 19659</strain>
    </source>
</reference>
<proteinExistence type="predicted"/>
<evidence type="ECO:0000256" key="1">
    <source>
        <dbReference type="SAM" id="MobiDB-lite"/>
    </source>
</evidence>
<accession>A0AAE3VCJ8</accession>
<comment type="caution">
    <text evidence="2">The sequence shown here is derived from an EMBL/GenBank/DDBJ whole genome shotgun (WGS) entry which is preliminary data.</text>
</comment>
<dbReference type="Proteomes" id="UP001241537">
    <property type="component" value="Unassembled WGS sequence"/>
</dbReference>
<gene>
    <name evidence="2" type="ORF">J2S20_002328</name>
</gene>